<dbReference type="RefSeq" id="WP_187599014.1">
    <property type="nucleotide sequence ID" value="NZ_CP060714.1"/>
</dbReference>
<dbReference type="Proteomes" id="UP000515811">
    <property type="component" value="Chromosome"/>
</dbReference>
<dbReference type="SUPFAM" id="SSF55447">
    <property type="entry name" value="CO dehydrogenase flavoprotein C-terminal domain-like"/>
    <property type="match status" value="1"/>
</dbReference>
<dbReference type="FunFam" id="3.30.465.10:FF:000017">
    <property type="entry name" value="Xanthine dehydrogenase, FAD binding subunit"/>
    <property type="match status" value="1"/>
</dbReference>
<dbReference type="PROSITE" id="PS51387">
    <property type="entry name" value="FAD_PCMH"/>
    <property type="match status" value="1"/>
</dbReference>
<dbReference type="SMART" id="SM01092">
    <property type="entry name" value="CO_deh_flav_C"/>
    <property type="match status" value="1"/>
</dbReference>
<protein>
    <submittedName>
        <fullName evidence="5">Xanthine dehydrogenase family protein subunit M</fullName>
    </submittedName>
</protein>
<dbReference type="Gene3D" id="3.30.390.50">
    <property type="entry name" value="CO dehydrogenase flavoprotein, C-terminal domain"/>
    <property type="match status" value="1"/>
</dbReference>
<dbReference type="GO" id="GO:0071949">
    <property type="term" value="F:FAD binding"/>
    <property type="evidence" value="ECO:0007669"/>
    <property type="project" value="InterPro"/>
</dbReference>
<dbReference type="PANTHER" id="PTHR42659:SF2">
    <property type="entry name" value="XANTHINE DEHYDROGENASE SUBUNIT C-RELATED"/>
    <property type="match status" value="1"/>
</dbReference>
<dbReference type="KEGG" id="drg:H9K76_06795"/>
<dbReference type="SUPFAM" id="SSF56176">
    <property type="entry name" value="FAD-binding/transporter-associated domain-like"/>
    <property type="match status" value="1"/>
</dbReference>
<dbReference type="InterPro" id="IPR016166">
    <property type="entry name" value="FAD-bd_PCMH"/>
</dbReference>
<dbReference type="InterPro" id="IPR051312">
    <property type="entry name" value="Diverse_Substr_Oxidored"/>
</dbReference>
<sequence>MYTFDYQRPATLAAAAQMAGSGARLLAGGQTLLASMKLRLSSPETLADLGAIRELAGIRRDGNHIVIGAMTRHADVASSKDVQDAIPALADLAAHIGDRQVRAMGTMGGSVANNDPSACYPSAVLGLGATVVTTRREIAADDFFLGMFSTALEDGEVITAIRFPIARRAAYMKFKQPASRFALIGVFVAQTDDGVRVAVTGGGNGVFRHQGLEAALQQSFTPEAAAGVPIDAAELSSDLHGSAAYRANLISVQTQRAVARALGH</sequence>
<dbReference type="GO" id="GO:0016491">
    <property type="term" value="F:oxidoreductase activity"/>
    <property type="evidence" value="ECO:0007669"/>
    <property type="project" value="UniProtKB-KW"/>
</dbReference>
<reference evidence="5 6" key="1">
    <citation type="submission" date="2020-08" db="EMBL/GenBank/DDBJ databases">
        <title>Genome sequence of Diaphorobacter ruginosibacter DSM 27467T.</title>
        <authorList>
            <person name="Hyun D.-W."/>
            <person name="Bae J.-W."/>
        </authorList>
    </citation>
    <scope>NUCLEOTIDE SEQUENCE [LARGE SCALE GENOMIC DNA]</scope>
    <source>
        <strain evidence="5 6">DSM 27467</strain>
    </source>
</reference>
<dbReference type="PANTHER" id="PTHR42659">
    <property type="entry name" value="XANTHINE DEHYDROGENASE SUBUNIT C-RELATED"/>
    <property type="match status" value="1"/>
</dbReference>
<organism evidence="5 6">
    <name type="scientific">Diaphorobacter ruginosibacter</name>
    <dbReference type="NCBI Taxonomy" id="1715720"/>
    <lineage>
        <taxon>Bacteria</taxon>
        <taxon>Pseudomonadati</taxon>
        <taxon>Pseudomonadota</taxon>
        <taxon>Betaproteobacteria</taxon>
        <taxon>Burkholderiales</taxon>
        <taxon>Comamonadaceae</taxon>
        <taxon>Diaphorobacter</taxon>
    </lineage>
</organism>
<dbReference type="Gene3D" id="3.30.465.10">
    <property type="match status" value="1"/>
</dbReference>
<dbReference type="InterPro" id="IPR002346">
    <property type="entry name" value="Mopterin_DH_FAD-bd"/>
</dbReference>
<evidence type="ECO:0000259" key="4">
    <source>
        <dbReference type="PROSITE" id="PS51387"/>
    </source>
</evidence>
<dbReference type="InterPro" id="IPR016169">
    <property type="entry name" value="FAD-bd_PCMH_sub2"/>
</dbReference>
<dbReference type="Pfam" id="PF00941">
    <property type="entry name" value="FAD_binding_5"/>
    <property type="match status" value="1"/>
</dbReference>
<dbReference type="AlphaFoldDB" id="A0A7G9RSG6"/>
<dbReference type="Gene3D" id="3.30.43.10">
    <property type="entry name" value="Uridine Diphospho-n-acetylenolpyruvylglucosamine Reductase, domain 2"/>
    <property type="match status" value="1"/>
</dbReference>
<evidence type="ECO:0000256" key="2">
    <source>
        <dbReference type="ARBA" id="ARBA00022827"/>
    </source>
</evidence>
<dbReference type="InterPro" id="IPR036318">
    <property type="entry name" value="FAD-bd_PCMH-like_sf"/>
</dbReference>
<feature type="domain" description="FAD-binding PCMH-type" evidence="4">
    <location>
        <begin position="1"/>
        <end position="168"/>
    </location>
</feature>
<keyword evidence="6" id="KW-1185">Reference proteome</keyword>
<dbReference type="EMBL" id="CP060714">
    <property type="protein sequence ID" value="QNN58541.1"/>
    <property type="molecule type" value="Genomic_DNA"/>
</dbReference>
<evidence type="ECO:0000256" key="1">
    <source>
        <dbReference type="ARBA" id="ARBA00022630"/>
    </source>
</evidence>
<evidence type="ECO:0000313" key="5">
    <source>
        <dbReference type="EMBL" id="QNN58541.1"/>
    </source>
</evidence>
<keyword evidence="2" id="KW-0274">FAD</keyword>
<proteinExistence type="predicted"/>
<dbReference type="InterPro" id="IPR016167">
    <property type="entry name" value="FAD-bd_PCMH_sub1"/>
</dbReference>
<keyword evidence="3" id="KW-0560">Oxidoreductase</keyword>
<gene>
    <name evidence="5" type="ORF">H9K76_06795</name>
</gene>
<keyword evidence="1" id="KW-0285">Flavoprotein</keyword>
<dbReference type="InterPro" id="IPR036683">
    <property type="entry name" value="CO_DH_flav_C_dom_sf"/>
</dbReference>
<evidence type="ECO:0000313" key="6">
    <source>
        <dbReference type="Proteomes" id="UP000515811"/>
    </source>
</evidence>
<dbReference type="InterPro" id="IPR005107">
    <property type="entry name" value="CO_DH_flav_C"/>
</dbReference>
<evidence type="ECO:0000256" key="3">
    <source>
        <dbReference type="ARBA" id="ARBA00023002"/>
    </source>
</evidence>
<name>A0A7G9RSG6_9BURK</name>
<accession>A0A7G9RSG6</accession>